<feature type="domain" description="FAD/NAD(P)-binding" evidence="5">
    <location>
        <begin position="7"/>
        <end position="301"/>
    </location>
</feature>
<dbReference type="InterPro" id="IPR023753">
    <property type="entry name" value="FAD/NAD-binding_dom"/>
</dbReference>
<dbReference type="Gene3D" id="3.50.50.60">
    <property type="entry name" value="FAD/NAD(P)-binding domain"/>
    <property type="match status" value="2"/>
</dbReference>
<dbReference type="Pfam" id="PF07992">
    <property type="entry name" value="Pyr_redox_2"/>
    <property type="match status" value="1"/>
</dbReference>
<keyword evidence="2" id="KW-0285">Flavoprotein</keyword>
<dbReference type="PANTHER" id="PTHR43557">
    <property type="entry name" value="APOPTOSIS-INDUCING FACTOR 1"/>
    <property type="match status" value="1"/>
</dbReference>
<feature type="domain" description="Reductase C-terminal" evidence="6">
    <location>
        <begin position="321"/>
        <end position="386"/>
    </location>
</feature>
<comment type="caution">
    <text evidence="7">The sequence shown here is derived from an EMBL/GenBank/DDBJ whole genome shotgun (WGS) entry which is preliminary data.</text>
</comment>
<keyword evidence="8" id="KW-1185">Reference proteome</keyword>
<comment type="cofactor">
    <cofactor evidence="1">
        <name>FAD</name>
        <dbReference type="ChEBI" id="CHEBI:57692"/>
    </cofactor>
</comment>
<reference evidence="8" key="1">
    <citation type="journal article" date="2019" name="Int. J. Syst. Evol. Microbiol.">
        <title>The Global Catalogue of Microorganisms (GCM) 10K type strain sequencing project: providing services to taxonomists for standard genome sequencing and annotation.</title>
        <authorList>
            <consortium name="The Broad Institute Genomics Platform"/>
            <consortium name="The Broad Institute Genome Sequencing Center for Infectious Disease"/>
            <person name="Wu L."/>
            <person name="Ma J."/>
        </authorList>
    </citation>
    <scope>NUCLEOTIDE SEQUENCE [LARGE SCALE GENOMIC DNA]</scope>
    <source>
        <strain evidence="8">XZYJ18</strain>
    </source>
</reference>
<evidence type="ECO:0000313" key="7">
    <source>
        <dbReference type="EMBL" id="MFC4563795.1"/>
    </source>
</evidence>
<dbReference type="Pfam" id="PF14759">
    <property type="entry name" value="Reductase_C"/>
    <property type="match status" value="1"/>
</dbReference>
<evidence type="ECO:0000256" key="1">
    <source>
        <dbReference type="ARBA" id="ARBA00001974"/>
    </source>
</evidence>
<keyword evidence="4" id="KW-0560">Oxidoreductase</keyword>
<dbReference type="InterPro" id="IPR028202">
    <property type="entry name" value="Reductase_C"/>
</dbReference>
<evidence type="ECO:0000259" key="6">
    <source>
        <dbReference type="Pfam" id="PF14759"/>
    </source>
</evidence>
<dbReference type="Proteomes" id="UP001595923">
    <property type="component" value="Unassembled WGS sequence"/>
</dbReference>
<sequence>MTAPSGVLVVGASAAGLATAEALRRKGYEGALTLLGAESHPPYDRPPLSKQVLSGAWEPERTRLRPQELLDRLDAEFILGDPATGLDAAERTVRTASGRELRADAVVVATGLRPRTLPGQDGLAGVHVLRTLDDAAALRRDLLASERVVVVGDGVLGAEAAATARQMGLAVTLAGPQPAPLALQFGPLASELLAGLHTERGVALRLGAAVSGPTERDGRVAGVRLDTGEVLPADTVVVALGAAPATDWLAGSGLRVDNGLVCDSRCRAAEGVYAVGDVARWHHERLGTLIRLENRTNATEQAAAVAGAVLGDDRPYAPVPYFWTDQFDAKIHVHGVLSADAEATVVDGDVADRRFVALYRRAGAVTGVLGWNMPKQARMLRQRLADAFWDPAEPDRAPAPASTGSPAGR</sequence>
<protein>
    <submittedName>
        <fullName evidence="7">NAD(P)/FAD-dependent oxidoreductase</fullName>
    </submittedName>
</protein>
<dbReference type="InterPro" id="IPR050446">
    <property type="entry name" value="FAD-oxidoreductase/Apoptosis"/>
</dbReference>
<dbReference type="RefSeq" id="WP_378576373.1">
    <property type="nucleotide sequence ID" value="NZ_JBHSFQ010000018.1"/>
</dbReference>
<evidence type="ECO:0000256" key="2">
    <source>
        <dbReference type="ARBA" id="ARBA00022630"/>
    </source>
</evidence>
<dbReference type="SUPFAM" id="SSF55424">
    <property type="entry name" value="FAD/NAD-linked reductases, dimerisation (C-terminal) domain"/>
    <property type="match status" value="1"/>
</dbReference>
<dbReference type="SUPFAM" id="SSF51905">
    <property type="entry name" value="FAD/NAD(P)-binding domain"/>
    <property type="match status" value="2"/>
</dbReference>
<organism evidence="7 8">
    <name type="scientific">Nocardiopsis mangrovi</name>
    <dbReference type="NCBI Taxonomy" id="1179818"/>
    <lineage>
        <taxon>Bacteria</taxon>
        <taxon>Bacillati</taxon>
        <taxon>Actinomycetota</taxon>
        <taxon>Actinomycetes</taxon>
        <taxon>Streptosporangiales</taxon>
        <taxon>Nocardiopsidaceae</taxon>
        <taxon>Nocardiopsis</taxon>
    </lineage>
</organism>
<dbReference type="InterPro" id="IPR036188">
    <property type="entry name" value="FAD/NAD-bd_sf"/>
</dbReference>
<gene>
    <name evidence="7" type="ORF">ACFO4E_18195</name>
</gene>
<name>A0ABV9DY77_9ACTN</name>
<dbReference type="PRINTS" id="PR00411">
    <property type="entry name" value="PNDRDTASEI"/>
</dbReference>
<dbReference type="Gene3D" id="3.30.390.30">
    <property type="match status" value="1"/>
</dbReference>
<evidence type="ECO:0000313" key="8">
    <source>
        <dbReference type="Proteomes" id="UP001595923"/>
    </source>
</evidence>
<accession>A0ABV9DY77</accession>
<dbReference type="PRINTS" id="PR00368">
    <property type="entry name" value="FADPNR"/>
</dbReference>
<evidence type="ECO:0000256" key="4">
    <source>
        <dbReference type="ARBA" id="ARBA00023002"/>
    </source>
</evidence>
<evidence type="ECO:0000259" key="5">
    <source>
        <dbReference type="Pfam" id="PF07992"/>
    </source>
</evidence>
<dbReference type="EMBL" id="JBHSFQ010000018">
    <property type="protein sequence ID" value="MFC4563795.1"/>
    <property type="molecule type" value="Genomic_DNA"/>
</dbReference>
<proteinExistence type="predicted"/>
<keyword evidence="3" id="KW-0274">FAD</keyword>
<evidence type="ECO:0000256" key="3">
    <source>
        <dbReference type="ARBA" id="ARBA00022827"/>
    </source>
</evidence>
<dbReference type="PANTHER" id="PTHR43557:SF2">
    <property type="entry name" value="RIESKE DOMAIN-CONTAINING PROTEIN-RELATED"/>
    <property type="match status" value="1"/>
</dbReference>
<dbReference type="InterPro" id="IPR016156">
    <property type="entry name" value="FAD/NAD-linked_Rdtase_dimer_sf"/>
</dbReference>